<evidence type="ECO:0000313" key="3">
    <source>
        <dbReference type="Proteomes" id="UP000886842"/>
    </source>
</evidence>
<dbReference type="GO" id="GO:0032259">
    <property type="term" value="P:methylation"/>
    <property type="evidence" value="ECO:0007669"/>
    <property type="project" value="UniProtKB-KW"/>
</dbReference>
<dbReference type="Gene3D" id="3.40.50.150">
    <property type="entry name" value="Vaccinia Virus protein VP39"/>
    <property type="match status" value="1"/>
</dbReference>
<reference evidence="2" key="2">
    <citation type="journal article" date="2021" name="PeerJ">
        <title>Extensive microbial diversity within the chicken gut microbiome revealed by metagenomics and culture.</title>
        <authorList>
            <person name="Gilroy R."/>
            <person name="Ravi A."/>
            <person name="Getino M."/>
            <person name="Pursley I."/>
            <person name="Horton D.L."/>
            <person name="Alikhan N.F."/>
            <person name="Baker D."/>
            <person name="Gharbi K."/>
            <person name="Hall N."/>
            <person name="Watson M."/>
            <person name="Adriaenssens E.M."/>
            <person name="Foster-Nyarko E."/>
            <person name="Jarju S."/>
            <person name="Secka A."/>
            <person name="Antonio M."/>
            <person name="Oren A."/>
            <person name="Chaudhuri R.R."/>
            <person name="La Ragione R."/>
            <person name="Hildebrand F."/>
            <person name="Pallen M.J."/>
        </authorList>
    </citation>
    <scope>NUCLEOTIDE SEQUENCE</scope>
    <source>
        <strain evidence="2">ChiGjej1B1-24693</strain>
    </source>
</reference>
<dbReference type="SUPFAM" id="SSF53335">
    <property type="entry name" value="S-adenosyl-L-methionine-dependent methyltransferases"/>
    <property type="match status" value="1"/>
</dbReference>
<dbReference type="Proteomes" id="UP000886842">
    <property type="component" value="Unassembled WGS sequence"/>
</dbReference>
<gene>
    <name evidence="2" type="ORF">IAA98_11260</name>
</gene>
<keyword evidence="2" id="KW-0808">Transferase</keyword>
<name>A0A9D1KMZ1_9ACTN</name>
<accession>A0A9D1KMZ1</accession>
<reference evidence="2" key="1">
    <citation type="submission" date="2020-10" db="EMBL/GenBank/DDBJ databases">
        <authorList>
            <person name="Gilroy R."/>
        </authorList>
    </citation>
    <scope>NUCLEOTIDE SEQUENCE</scope>
    <source>
        <strain evidence="2">ChiGjej1B1-24693</strain>
    </source>
</reference>
<dbReference type="InterPro" id="IPR029063">
    <property type="entry name" value="SAM-dependent_MTases_sf"/>
</dbReference>
<dbReference type="InterPro" id="IPR013217">
    <property type="entry name" value="Methyltransf_12"/>
</dbReference>
<dbReference type="Pfam" id="PF08242">
    <property type="entry name" value="Methyltransf_12"/>
    <property type="match status" value="1"/>
</dbReference>
<organism evidence="2 3">
    <name type="scientific">Candidatus Avipropionibacterium avicola</name>
    <dbReference type="NCBI Taxonomy" id="2840701"/>
    <lineage>
        <taxon>Bacteria</taxon>
        <taxon>Bacillati</taxon>
        <taxon>Actinomycetota</taxon>
        <taxon>Actinomycetes</taxon>
        <taxon>Propionibacteriales</taxon>
        <taxon>Propionibacteriaceae</taxon>
        <taxon>Propionibacteriaceae incertae sedis</taxon>
        <taxon>Candidatus Avipropionibacterium</taxon>
    </lineage>
</organism>
<comment type="caution">
    <text evidence="2">The sequence shown here is derived from an EMBL/GenBank/DDBJ whole genome shotgun (WGS) entry which is preliminary data.</text>
</comment>
<dbReference type="GO" id="GO:0008168">
    <property type="term" value="F:methyltransferase activity"/>
    <property type="evidence" value="ECO:0007669"/>
    <property type="project" value="UniProtKB-KW"/>
</dbReference>
<evidence type="ECO:0000313" key="2">
    <source>
        <dbReference type="EMBL" id="HIT76155.1"/>
    </source>
</evidence>
<evidence type="ECO:0000259" key="1">
    <source>
        <dbReference type="Pfam" id="PF08242"/>
    </source>
</evidence>
<dbReference type="EMBL" id="DVLP01000332">
    <property type="protein sequence ID" value="HIT76155.1"/>
    <property type="molecule type" value="Genomic_DNA"/>
</dbReference>
<sequence>MDDRTDDAAPPMGTGARLELNSPLAPASLERLIVAATRHRPSVVIDHGCGWGTSLLEALRLCPDARGRGVEVHPPDLARARDLACELELSERVEWVEGSSADDPTTADLLISIGAYQAFGSPGEALSALRTRLNPGGRLLFGLEYWQAPPTEQELTQMWQGACADDCLSLPEVIATAHEGGWRVLDLHDSTRTEFDAFEVGHLREREEWLLQHDDATVRTEQDRAWQSWLQGHRYPMGFVTLLLG</sequence>
<dbReference type="AlphaFoldDB" id="A0A9D1KMZ1"/>
<feature type="domain" description="Methyltransferase type 12" evidence="1">
    <location>
        <begin position="46"/>
        <end position="139"/>
    </location>
</feature>
<keyword evidence="2" id="KW-0489">Methyltransferase</keyword>
<protein>
    <submittedName>
        <fullName evidence="2">Class I SAM-dependent methyltransferase</fullName>
    </submittedName>
</protein>
<dbReference type="CDD" id="cd02440">
    <property type="entry name" value="AdoMet_MTases"/>
    <property type="match status" value="1"/>
</dbReference>
<proteinExistence type="predicted"/>